<comment type="caution">
    <text evidence="1">The sequence shown here is derived from an EMBL/GenBank/DDBJ whole genome shotgun (WGS) entry which is preliminary data.</text>
</comment>
<gene>
    <name evidence="1" type="ORF">R3P38DRAFT_3449829</name>
</gene>
<sequence>MDSSDDLKYSAVAHGDTILIEESALGPDNQPIKIEWKQQFGERRADYIETGFKVVERAKGEVEPANPADHSIQTEGRIFIQASMLEDFKKKTLADRIKFVIVVNGEFMYGQKDQTGVGRFIVFHDKKNDTFQHRFIQGVAMKYAEKARDVAEQLGFSSPRNMMNELRGILGDRLHTFQ</sequence>
<proteinExistence type="predicted"/>
<accession>A0AAV9ZMN7</accession>
<dbReference type="EMBL" id="JAWWNJ010000130">
    <property type="protein sequence ID" value="KAK6987680.1"/>
    <property type="molecule type" value="Genomic_DNA"/>
</dbReference>
<keyword evidence="2" id="KW-1185">Reference proteome</keyword>
<name>A0AAV9ZMN7_9AGAR</name>
<evidence type="ECO:0000313" key="1">
    <source>
        <dbReference type="EMBL" id="KAK6987680.1"/>
    </source>
</evidence>
<protein>
    <submittedName>
        <fullName evidence="1">Uncharacterized protein</fullName>
    </submittedName>
</protein>
<organism evidence="1 2">
    <name type="scientific">Favolaschia claudopus</name>
    <dbReference type="NCBI Taxonomy" id="2862362"/>
    <lineage>
        <taxon>Eukaryota</taxon>
        <taxon>Fungi</taxon>
        <taxon>Dikarya</taxon>
        <taxon>Basidiomycota</taxon>
        <taxon>Agaricomycotina</taxon>
        <taxon>Agaricomycetes</taxon>
        <taxon>Agaricomycetidae</taxon>
        <taxon>Agaricales</taxon>
        <taxon>Marasmiineae</taxon>
        <taxon>Mycenaceae</taxon>
        <taxon>Favolaschia</taxon>
    </lineage>
</organism>
<reference evidence="1 2" key="1">
    <citation type="journal article" date="2024" name="J Genomics">
        <title>Draft genome sequencing and assembly of Favolaschia claudopus CIRM-BRFM 2984 isolated from oak limbs.</title>
        <authorList>
            <person name="Navarro D."/>
            <person name="Drula E."/>
            <person name="Chaduli D."/>
            <person name="Cazenave R."/>
            <person name="Ahrendt S."/>
            <person name="Wang J."/>
            <person name="Lipzen A."/>
            <person name="Daum C."/>
            <person name="Barry K."/>
            <person name="Grigoriev I.V."/>
            <person name="Favel A."/>
            <person name="Rosso M.N."/>
            <person name="Martin F."/>
        </authorList>
    </citation>
    <scope>NUCLEOTIDE SEQUENCE [LARGE SCALE GENOMIC DNA]</scope>
    <source>
        <strain evidence="1 2">CIRM-BRFM 2984</strain>
    </source>
</reference>
<evidence type="ECO:0000313" key="2">
    <source>
        <dbReference type="Proteomes" id="UP001362999"/>
    </source>
</evidence>
<dbReference type="Proteomes" id="UP001362999">
    <property type="component" value="Unassembled WGS sequence"/>
</dbReference>
<dbReference type="AlphaFoldDB" id="A0AAV9ZMN7"/>